<comment type="caution">
    <text evidence="3">The sequence shown here is derived from an EMBL/GenBank/DDBJ whole genome shotgun (WGS) entry which is preliminary data.</text>
</comment>
<dbReference type="PROSITE" id="PS51272">
    <property type="entry name" value="SLH"/>
    <property type="match status" value="3"/>
</dbReference>
<feature type="domain" description="SLH" evidence="2">
    <location>
        <begin position="836"/>
        <end position="896"/>
    </location>
</feature>
<feature type="signal peptide" evidence="1">
    <location>
        <begin position="1"/>
        <end position="36"/>
    </location>
</feature>
<protein>
    <submittedName>
        <fullName evidence="3">S-layer homology domain-containing protein</fullName>
    </submittedName>
</protein>
<dbReference type="InterPro" id="IPR001119">
    <property type="entry name" value="SLH_dom"/>
</dbReference>
<feature type="domain" description="SLH" evidence="2">
    <location>
        <begin position="695"/>
        <end position="759"/>
    </location>
</feature>
<feature type="chain" id="PRO_5045723052" evidence="1">
    <location>
        <begin position="37"/>
        <end position="896"/>
    </location>
</feature>
<dbReference type="RefSeq" id="WP_289546105.1">
    <property type="nucleotide sequence ID" value="NZ_JAUDDZ010000025.1"/>
</dbReference>
<organism evidence="3 4">
    <name type="scientific">Enorma phocaeensis</name>
    <dbReference type="NCBI Taxonomy" id="1871019"/>
    <lineage>
        <taxon>Bacteria</taxon>
        <taxon>Bacillati</taxon>
        <taxon>Actinomycetota</taxon>
        <taxon>Coriobacteriia</taxon>
        <taxon>Coriobacteriales</taxon>
        <taxon>Coriobacteriaceae</taxon>
        <taxon>Enorma</taxon>
    </lineage>
</organism>
<sequence>MTACVKNHSKRVALAISASLVGALTLGAAAPAVAFADNGVSMLATGQDVLDGADVTEAVFENGAAITDLDSIEVAKADAAKLGDIQLHTVKLDDDILTSVGGGANAGFELKGYQWANADGTFVDYDGTNYTCDNMAELFDDYFVPNQLTYAVFEVTGNATYAGGYVYVPFTMVAESLDGSFLIENGNISDTTFQWTGNALDLGIALNDTVLDKADDYNIEVRNVGSKDTDTALSDLALHPGTYVATVKGKNDYVGSELKITFEVGKLDLSQLTVFVDYNAFSGSNSRPLPSSSGAAADYLSKIYVNGSEVDPANFDLTYVSGPDGQQGLVSENGPYTYALTINNPAYEDFVTSEKTVTIDKVGSIVGTGHFLYDGDTFGDEQIETDYNSLNPDFFDVNDIKVKTSTGKELPFAVKVYDEFYNEATLDDLKTSGTWHVFAVIDSANEDVDYAFGGMSNMMTVTVKNARLSSANVVFAYDGQNMDTTDGKYTEATYDGTDLMEHIAVSVKDNKGNVLTQGEDYTLTIKDEDGKIVDEIVDAGDYVLSVSSPKYDFEDGDCALRVNPARIASLDVSNMTKFGDKEFFPYTGSAIEPEFVYATTQEPTASDYKALPDVYKVEYWYTEMTDVFNENGELVNTKVTFTKVGDMTQKGSYVLVVVPDEDAEGVDNFLFDTYASPNPIDNGAQMPWTTATVKDARVFNDVPTDYWAAEDIFTANEKSWMNGYDGTDFFGPRDNIKRGDVAVVLWKMAGKPKPVSDENYQQEDGSYLTGFADQVRGMYYNQAIAWAKSVGIVSGDTGTNMFRAEDTISRQELAKMLAVYAEKCGEDVSTDVDAVLGGYEDAGTVSEWAEGYVAYLVEAGVMGNNSPLRGTDAINRAEVATMVVRLSELFDFELIK</sequence>
<dbReference type="EMBL" id="JAUDDZ010000025">
    <property type="protein sequence ID" value="MDM8275824.1"/>
    <property type="molecule type" value="Genomic_DNA"/>
</dbReference>
<evidence type="ECO:0000313" key="4">
    <source>
        <dbReference type="Proteomes" id="UP001529421"/>
    </source>
</evidence>
<reference evidence="4" key="1">
    <citation type="submission" date="2023-06" db="EMBL/GenBank/DDBJ databases">
        <title>Identification and characterization of horizontal gene transfer across gut microbiota members of farm animals based on homology search.</title>
        <authorList>
            <person name="Zeman M."/>
            <person name="Kubasova T."/>
            <person name="Jahodarova E."/>
            <person name="Nykrynova M."/>
            <person name="Rychlik I."/>
        </authorList>
    </citation>
    <scope>NUCLEOTIDE SEQUENCE [LARGE SCALE GENOMIC DNA]</scope>
    <source>
        <strain evidence="4">154_Feed</strain>
    </source>
</reference>
<evidence type="ECO:0000256" key="1">
    <source>
        <dbReference type="SAM" id="SignalP"/>
    </source>
</evidence>
<dbReference type="Proteomes" id="UP001529421">
    <property type="component" value="Unassembled WGS sequence"/>
</dbReference>
<name>A0ABT7VBR1_9ACTN</name>
<accession>A0ABT7VBR1</accession>
<gene>
    <name evidence="3" type="ORF">QUW28_10035</name>
</gene>
<keyword evidence="4" id="KW-1185">Reference proteome</keyword>
<evidence type="ECO:0000313" key="3">
    <source>
        <dbReference type="EMBL" id="MDM8275824.1"/>
    </source>
</evidence>
<evidence type="ECO:0000259" key="2">
    <source>
        <dbReference type="PROSITE" id="PS51272"/>
    </source>
</evidence>
<proteinExistence type="predicted"/>
<dbReference type="Pfam" id="PF00395">
    <property type="entry name" value="SLH"/>
    <property type="match status" value="3"/>
</dbReference>
<reference evidence="3 4" key="2">
    <citation type="submission" date="2023-06" db="EMBL/GenBank/DDBJ databases">
        <authorList>
            <person name="Zeman M."/>
            <person name="Kubasova T."/>
            <person name="Jahodarova E."/>
            <person name="Nykrynova M."/>
            <person name="Rychlik I."/>
        </authorList>
    </citation>
    <scope>NUCLEOTIDE SEQUENCE [LARGE SCALE GENOMIC DNA]</scope>
    <source>
        <strain evidence="3 4">154_Feed</strain>
    </source>
</reference>
<keyword evidence="1" id="KW-0732">Signal</keyword>
<feature type="domain" description="SLH" evidence="2">
    <location>
        <begin position="767"/>
        <end position="831"/>
    </location>
</feature>